<evidence type="ECO:0000256" key="2">
    <source>
        <dbReference type="SAM" id="MobiDB-lite"/>
    </source>
</evidence>
<feature type="compositionally biased region" description="Low complexity" evidence="2">
    <location>
        <begin position="436"/>
        <end position="449"/>
    </location>
</feature>
<protein>
    <submittedName>
        <fullName evidence="3">Uncharacterized protein</fullName>
    </submittedName>
</protein>
<feature type="region of interest" description="Disordered" evidence="2">
    <location>
        <begin position="219"/>
        <end position="248"/>
    </location>
</feature>
<dbReference type="PANTHER" id="PTHR31016:SF22">
    <property type="entry name" value="RRNA BIOGENESIS PROTEIN RRP36-LIKE"/>
    <property type="match status" value="1"/>
</dbReference>
<feature type="compositionally biased region" description="Low complexity" evidence="2">
    <location>
        <begin position="64"/>
        <end position="79"/>
    </location>
</feature>
<evidence type="ECO:0000256" key="1">
    <source>
        <dbReference type="SAM" id="Coils"/>
    </source>
</evidence>
<accession>A0AA86SI36</accession>
<keyword evidence="1" id="KW-0175">Coiled coil</keyword>
<feature type="compositionally biased region" description="Low complexity" evidence="2">
    <location>
        <begin position="40"/>
        <end position="57"/>
    </location>
</feature>
<feature type="compositionally biased region" description="Basic and acidic residues" evidence="2">
    <location>
        <begin position="157"/>
        <end position="166"/>
    </location>
</feature>
<gene>
    <name evidence="3" type="ORF">AYBTSS11_LOCUS18306</name>
</gene>
<feature type="coiled-coil region" evidence="1">
    <location>
        <begin position="269"/>
        <end position="303"/>
    </location>
</feature>
<proteinExistence type="predicted"/>
<dbReference type="PANTHER" id="PTHR31016">
    <property type="entry name" value="OS04G0228100 PROTEIN"/>
    <property type="match status" value="1"/>
</dbReference>
<name>A0AA86SI36_9FABA</name>
<dbReference type="EMBL" id="OY731403">
    <property type="protein sequence ID" value="CAJ1960643.1"/>
    <property type="molecule type" value="Genomic_DNA"/>
</dbReference>
<evidence type="ECO:0000313" key="4">
    <source>
        <dbReference type="Proteomes" id="UP001189624"/>
    </source>
</evidence>
<feature type="compositionally biased region" description="Pro residues" evidence="2">
    <location>
        <begin position="80"/>
        <end position="90"/>
    </location>
</feature>
<feature type="region of interest" description="Disordered" evidence="2">
    <location>
        <begin position="129"/>
        <end position="166"/>
    </location>
</feature>
<feature type="compositionally biased region" description="Polar residues" evidence="2">
    <location>
        <begin position="222"/>
        <end position="248"/>
    </location>
</feature>
<dbReference type="AlphaFoldDB" id="A0AA86SI36"/>
<feature type="region of interest" description="Disordered" evidence="2">
    <location>
        <begin position="1"/>
        <end position="98"/>
    </location>
</feature>
<reference evidence="3" key="1">
    <citation type="submission" date="2023-10" db="EMBL/GenBank/DDBJ databases">
        <authorList>
            <person name="Domelevo Entfellner J.-B."/>
        </authorList>
    </citation>
    <scope>NUCLEOTIDE SEQUENCE</scope>
</reference>
<dbReference type="Proteomes" id="UP001189624">
    <property type="component" value="Chromosome 6"/>
</dbReference>
<organism evidence="3 4">
    <name type="scientific">Sphenostylis stenocarpa</name>
    <dbReference type="NCBI Taxonomy" id="92480"/>
    <lineage>
        <taxon>Eukaryota</taxon>
        <taxon>Viridiplantae</taxon>
        <taxon>Streptophyta</taxon>
        <taxon>Embryophyta</taxon>
        <taxon>Tracheophyta</taxon>
        <taxon>Spermatophyta</taxon>
        <taxon>Magnoliopsida</taxon>
        <taxon>eudicotyledons</taxon>
        <taxon>Gunneridae</taxon>
        <taxon>Pentapetalae</taxon>
        <taxon>rosids</taxon>
        <taxon>fabids</taxon>
        <taxon>Fabales</taxon>
        <taxon>Fabaceae</taxon>
        <taxon>Papilionoideae</taxon>
        <taxon>50 kb inversion clade</taxon>
        <taxon>NPAAA clade</taxon>
        <taxon>indigoferoid/millettioid clade</taxon>
        <taxon>Phaseoleae</taxon>
        <taxon>Sphenostylis</taxon>
    </lineage>
</organism>
<dbReference type="Gramene" id="rna-AYBTSS11_LOCUS18306">
    <property type="protein sequence ID" value="CAJ1960643.1"/>
    <property type="gene ID" value="gene-AYBTSS11_LOCUS18306"/>
</dbReference>
<evidence type="ECO:0000313" key="3">
    <source>
        <dbReference type="EMBL" id="CAJ1960643.1"/>
    </source>
</evidence>
<sequence length="449" mass="49588">MAYRRRQQHGFSKPSFSTFEDETSRNPNPFPPPNDAVEGSASSSSSSSLAAKAIRASSARRDSSLSSLYGLSSASSPTAPSQPIPTPPPSSKDSRPYEYTSMKNMNESKNGFWGVLARKAKSIIEDDNIPEQSEMPGAGRSQLPGVASRGKFQNSNHLEENNLKRDSPAFMKGLDAITSSLTHIGGTIGKSLEEGLTIVENRTSDIIQETRKHIRKKPGNFVGQNQETNHSSTLHQQSQLRNQMSPRQTDQELQLKASRDVAMAMAAKAKLLLRELKTVKADLAFAKDRCAQLEEENKILRENRERGDSHDDDDLIRLQLESLLAEKARLAHENSVYARENRFLREVVEYHQLTMQDVVYFDESNEEVTEVNPLNLPQVPNISLDSIAPSTTSLSQSPEPILGMTSELTRDISSTICGKDVKSCEVTVKDSRSSEATRSISSITGHDAK</sequence>
<keyword evidence="4" id="KW-1185">Reference proteome</keyword>
<feature type="region of interest" description="Disordered" evidence="2">
    <location>
        <begin position="427"/>
        <end position="449"/>
    </location>
</feature>